<dbReference type="PANTHER" id="PTHR46093">
    <property type="entry name" value="ACYL-COA-BINDING DOMAIN-CONTAINING PROTEIN 5"/>
    <property type="match status" value="1"/>
</dbReference>
<dbReference type="Gene3D" id="2.120.10.80">
    <property type="entry name" value="Kelch-type beta propeller"/>
    <property type="match status" value="2"/>
</dbReference>
<dbReference type="OrthoDB" id="10251809at2759"/>
<dbReference type="InterPro" id="IPR006652">
    <property type="entry name" value="Kelch_1"/>
</dbReference>
<evidence type="ECO:0000256" key="3">
    <source>
        <dbReference type="SAM" id="MobiDB-lite"/>
    </source>
</evidence>
<dbReference type="InterPro" id="IPR015915">
    <property type="entry name" value="Kelch-typ_b-propeller"/>
</dbReference>
<accession>A0A8H6HM78</accession>
<evidence type="ECO:0000313" key="5">
    <source>
        <dbReference type="Proteomes" id="UP000521943"/>
    </source>
</evidence>
<reference evidence="4 5" key="1">
    <citation type="submission" date="2020-07" db="EMBL/GenBank/DDBJ databases">
        <title>Comparative genomics of pyrophilous fungi reveals a link between fire events and developmental genes.</title>
        <authorList>
            <consortium name="DOE Joint Genome Institute"/>
            <person name="Steindorff A.S."/>
            <person name="Carver A."/>
            <person name="Calhoun S."/>
            <person name="Stillman K."/>
            <person name="Liu H."/>
            <person name="Lipzen A."/>
            <person name="Pangilinan J."/>
            <person name="Labutti K."/>
            <person name="Bruns T.D."/>
            <person name="Grigoriev I.V."/>
        </authorList>
    </citation>
    <scope>NUCLEOTIDE SEQUENCE [LARGE SCALE GENOMIC DNA]</scope>
    <source>
        <strain evidence="4 5">CBS 144469</strain>
    </source>
</reference>
<keyword evidence="1" id="KW-0880">Kelch repeat</keyword>
<keyword evidence="5" id="KW-1185">Reference proteome</keyword>
<dbReference type="Proteomes" id="UP000521943">
    <property type="component" value="Unassembled WGS sequence"/>
</dbReference>
<sequence>MSARRSTSSSVATTPTHPYYPSSLYTLDDEQLYTISASLVDSDSMPHSARNLDDVPEESSPVEHQGMYMNRSAASSASTFHPGGGGGGGGGGSGSGRSTPIPGTHGAVPSIASTARPRRAASNRTMGRSSMEQLQSGIPGAGPAAAGSNGVRRSGSTSTVAKVSSGARPGGVGQPLHRYRSTPRLTFDREVEPAPTTGMHWSKAPVWGALPARILRSHTATLVDTVVWIIGGNEDRDRSRDIYCFDTETMQWSHPDTVGEAPPAYRAHTATLIDKKIVVYGGGLGSQYFESVYVLDVATRRWTQPHILDGPRPAPRRAHTAGLHNGKIWVFGGGNGMSALDDVWTLNLGPGQAGILENGKRGLKWEEVHTSGRRPGRRGYHTASFIEGRMIVVGGSDGKECFTDIWILNLDTLVWSTMAPHPPHPLYSQKRLSHSATIVGSYVFIFGGHNGEEYTSDVLLLNLVSLQFEPRTIYGKPFSIRGNHATVLADSRIFLIGGFNGQTALDDVHILDLASYAYLPQVTSFSIDGDVP</sequence>
<feature type="compositionally biased region" description="Polar residues" evidence="3">
    <location>
        <begin position="122"/>
        <end position="136"/>
    </location>
</feature>
<evidence type="ECO:0000256" key="1">
    <source>
        <dbReference type="ARBA" id="ARBA00022441"/>
    </source>
</evidence>
<organism evidence="4 5">
    <name type="scientific">Ephemerocybe angulata</name>
    <dbReference type="NCBI Taxonomy" id="980116"/>
    <lineage>
        <taxon>Eukaryota</taxon>
        <taxon>Fungi</taxon>
        <taxon>Dikarya</taxon>
        <taxon>Basidiomycota</taxon>
        <taxon>Agaricomycotina</taxon>
        <taxon>Agaricomycetes</taxon>
        <taxon>Agaricomycetidae</taxon>
        <taxon>Agaricales</taxon>
        <taxon>Agaricineae</taxon>
        <taxon>Psathyrellaceae</taxon>
        <taxon>Ephemerocybe</taxon>
    </lineage>
</organism>
<name>A0A8H6HM78_9AGAR</name>
<keyword evidence="2" id="KW-0677">Repeat</keyword>
<dbReference type="AlphaFoldDB" id="A0A8H6HM78"/>
<proteinExistence type="predicted"/>
<dbReference type="SMART" id="SM00612">
    <property type="entry name" value="Kelch"/>
    <property type="match status" value="3"/>
</dbReference>
<dbReference type="EMBL" id="JACGCI010000062">
    <property type="protein sequence ID" value="KAF6749604.1"/>
    <property type="molecule type" value="Genomic_DNA"/>
</dbReference>
<dbReference type="SUPFAM" id="SSF117281">
    <property type="entry name" value="Kelch motif"/>
    <property type="match status" value="1"/>
</dbReference>
<gene>
    <name evidence="4" type="ORF">DFP72DRAFT_1073134</name>
</gene>
<feature type="compositionally biased region" description="Low complexity" evidence="3">
    <location>
        <begin position="137"/>
        <end position="147"/>
    </location>
</feature>
<protein>
    <recommendedName>
        <fullName evidence="6">Galactose oxidase</fullName>
    </recommendedName>
</protein>
<feature type="region of interest" description="Disordered" evidence="3">
    <location>
        <begin position="73"/>
        <end position="189"/>
    </location>
</feature>
<comment type="caution">
    <text evidence="4">The sequence shown here is derived from an EMBL/GenBank/DDBJ whole genome shotgun (WGS) entry which is preliminary data.</text>
</comment>
<dbReference type="PANTHER" id="PTHR46093:SF3">
    <property type="entry name" value="ACYL-COA-BINDING DOMAIN-CONTAINING PROTEIN 4"/>
    <property type="match status" value="1"/>
</dbReference>
<evidence type="ECO:0000256" key="2">
    <source>
        <dbReference type="ARBA" id="ARBA00022737"/>
    </source>
</evidence>
<feature type="compositionally biased region" description="Gly residues" evidence="3">
    <location>
        <begin position="82"/>
        <end position="95"/>
    </location>
</feature>
<feature type="compositionally biased region" description="Low complexity" evidence="3">
    <location>
        <begin position="1"/>
        <end position="16"/>
    </location>
</feature>
<evidence type="ECO:0008006" key="6">
    <source>
        <dbReference type="Google" id="ProtNLM"/>
    </source>
</evidence>
<dbReference type="Pfam" id="PF24681">
    <property type="entry name" value="Kelch_KLHDC2_KLHL20_DRC7"/>
    <property type="match status" value="2"/>
</dbReference>
<evidence type="ECO:0000313" key="4">
    <source>
        <dbReference type="EMBL" id="KAF6749604.1"/>
    </source>
</evidence>
<feature type="region of interest" description="Disordered" evidence="3">
    <location>
        <begin position="1"/>
        <end position="23"/>
    </location>
</feature>